<dbReference type="OrthoDB" id="5813795at2759"/>
<name>A0A016TKP8_9BILA</name>
<feature type="domain" description="ShKT" evidence="2">
    <location>
        <begin position="1"/>
        <end position="44"/>
    </location>
</feature>
<proteinExistence type="predicted"/>
<dbReference type="EMBL" id="JARK01001431">
    <property type="protein sequence ID" value="EYC03266.1"/>
    <property type="molecule type" value="Genomic_DNA"/>
</dbReference>
<dbReference type="Gene3D" id="1.10.10.1940">
    <property type="match status" value="3"/>
</dbReference>
<gene>
    <name evidence="3" type="primary">Acey_s0095.g2843</name>
    <name evidence="3" type="ORF">Y032_0095g2843</name>
</gene>
<dbReference type="Proteomes" id="UP000024635">
    <property type="component" value="Unassembled WGS sequence"/>
</dbReference>
<organism evidence="3 4">
    <name type="scientific">Ancylostoma ceylanicum</name>
    <dbReference type="NCBI Taxonomy" id="53326"/>
    <lineage>
        <taxon>Eukaryota</taxon>
        <taxon>Metazoa</taxon>
        <taxon>Ecdysozoa</taxon>
        <taxon>Nematoda</taxon>
        <taxon>Chromadorea</taxon>
        <taxon>Rhabditida</taxon>
        <taxon>Rhabditina</taxon>
        <taxon>Rhabditomorpha</taxon>
        <taxon>Strongyloidea</taxon>
        <taxon>Ancylostomatidae</taxon>
        <taxon>Ancylostomatinae</taxon>
        <taxon>Ancylostoma</taxon>
    </lineage>
</organism>
<evidence type="ECO:0000313" key="3">
    <source>
        <dbReference type="EMBL" id="EYC03266.1"/>
    </source>
</evidence>
<protein>
    <recommendedName>
        <fullName evidence="2">ShKT domain-containing protein</fullName>
    </recommendedName>
</protein>
<evidence type="ECO:0000256" key="1">
    <source>
        <dbReference type="PROSITE-ProRule" id="PRU01005"/>
    </source>
</evidence>
<dbReference type="PANTHER" id="PTHR21724:SF0">
    <property type="entry name" value="SHKT DOMAIN-CONTAINING PROTEIN"/>
    <property type="match status" value="1"/>
</dbReference>
<dbReference type="AlphaFoldDB" id="A0A016TKP8"/>
<dbReference type="PANTHER" id="PTHR21724">
    <property type="entry name" value="SHKT DOMAIN-CONTAINING PROTEIN"/>
    <property type="match status" value="1"/>
</dbReference>
<comment type="caution">
    <text evidence="3">The sequence shown here is derived from an EMBL/GenBank/DDBJ whole genome shotgun (WGS) entry which is preliminary data.</text>
</comment>
<accession>A0A016TKP8</accession>
<reference evidence="4" key="1">
    <citation type="journal article" date="2015" name="Nat. Genet.">
        <title>The genome and transcriptome of the zoonotic hookworm Ancylostoma ceylanicum identify infection-specific gene families.</title>
        <authorList>
            <person name="Schwarz E.M."/>
            <person name="Hu Y."/>
            <person name="Antoshechkin I."/>
            <person name="Miller M.M."/>
            <person name="Sternberg P.W."/>
            <person name="Aroian R.V."/>
        </authorList>
    </citation>
    <scope>NUCLEOTIDE SEQUENCE</scope>
    <source>
        <strain evidence="4">HY135</strain>
    </source>
</reference>
<dbReference type="SMART" id="SM00254">
    <property type="entry name" value="ShKT"/>
    <property type="match status" value="3"/>
</dbReference>
<dbReference type="InterPro" id="IPR003582">
    <property type="entry name" value="ShKT_dom"/>
</dbReference>
<comment type="caution">
    <text evidence="1">Lacks conserved residue(s) required for the propagation of feature annotation.</text>
</comment>
<feature type="domain" description="ShKT" evidence="2">
    <location>
        <begin position="83"/>
        <end position="129"/>
    </location>
</feature>
<evidence type="ECO:0000259" key="2">
    <source>
        <dbReference type="PROSITE" id="PS51670"/>
    </source>
</evidence>
<dbReference type="PROSITE" id="PS51670">
    <property type="entry name" value="SHKT"/>
    <property type="match status" value="2"/>
</dbReference>
<dbReference type="Pfam" id="PF01549">
    <property type="entry name" value="ShK"/>
    <property type="match status" value="3"/>
</dbReference>
<keyword evidence="4" id="KW-1185">Reference proteome</keyword>
<evidence type="ECO:0000313" key="4">
    <source>
        <dbReference type="Proteomes" id="UP000024635"/>
    </source>
</evidence>
<sequence>MDLYSTFRILVPRVNCDTVTSDQCRDQKWQQVLKEDCPAACGFCKNSECQDTVPDCKKDPTICRNVDMQTFVKEYCKATCGYCTNTPVGPSECGESKNCRNWVAHGFCTNPFYDDKYRKKYCGKSCGLCQP</sequence>